<keyword evidence="3" id="KW-0732">Signal</keyword>
<feature type="signal peptide" evidence="3">
    <location>
        <begin position="1"/>
        <end position="25"/>
    </location>
</feature>
<evidence type="ECO:0000313" key="6">
    <source>
        <dbReference type="Proteomes" id="UP000677054"/>
    </source>
</evidence>
<dbReference type="SUPFAM" id="SSF50494">
    <property type="entry name" value="Trypsin-like serine proteases"/>
    <property type="match status" value="1"/>
</dbReference>
<evidence type="ECO:0000256" key="2">
    <source>
        <dbReference type="ARBA" id="ARBA00024195"/>
    </source>
</evidence>
<dbReference type="Gene3D" id="2.40.10.10">
    <property type="entry name" value="Trypsin-like serine proteases"/>
    <property type="match status" value="2"/>
</dbReference>
<keyword evidence="6" id="KW-1185">Reference proteome</keyword>
<dbReference type="OrthoDB" id="10064156at2759"/>
<dbReference type="SMART" id="SM00020">
    <property type="entry name" value="Tryp_SPc"/>
    <property type="match status" value="1"/>
</dbReference>
<dbReference type="EMBL" id="LR901212">
    <property type="protein sequence ID" value="CAD7248077.1"/>
    <property type="molecule type" value="Genomic_DNA"/>
</dbReference>
<dbReference type="InterPro" id="IPR051487">
    <property type="entry name" value="Ser/Thr_Proteases_Immune/Dev"/>
</dbReference>
<dbReference type="PANTHER" id="PTHR24256">
    <property type="entry name" value="TRYPTASE-RELATED"/>
    <property type="match status" value="1"/>
</dbReference>
<dbReference type="PROSITE" id="PS50240">
    <property type="entry name" value="TRYPSIN_DOM"/>
    <property type="match status" value="1"/>
</dbReference>
<name>A0A7R8XIJ6_9CRUS</name>
<feature type="domain" description="Peptidase S1" evidence="4">
    <location>
        <begin position="88"/>
        <end position="494"/>
    </location>
</feature>
<evidence type="ECO:0000256" key="1">
    <source>
        <dbReference type="ARBA" id="ARBA00023157"/>
    </source>
</evidence>
<evidence type="ECO:0000313" key="5">
    <source>
        <dbReference type="EMBL" id="CAD7248077.1"/>
    </source>
</evidence>
<keyword evidence="1" id="KW-1015">Disulfide bond</keyword>
<sequence>MGRIASVPGNLYVLLAAWTKLRVWGLGFGGSGGFGGGGDFAAGFPQTGLGFFDKSLVRCGESSHLDGFRDPGIQGVTRGYVEQRKQGLRGDFFRPPVDFESDYRAEPWMAAILKAPENTFLCSGTLISAWAVLTAATCVNGINKRFLRVRLGDWDLKDESSAEYHPTLEAPVGDVRAHPKWNPGTKAFDLAVLILEWPVDFNKYPHVRPICLPDKFDNFIGSECYVAGWNKANTMPVNELVTVSRDFGKPARTTSPFDFSGKRFGWRVGKGGGGGGGGGGEGGQGFWDFGRGGGAKFGSIPGTSNFLVSSFGEENEREKTYTFSRQSFSQVLQEARVKIVEREWCQKHLGSLQQLLYSQECAFGRDYDNACIGDVGAAIVCKQRPLAGGYGGKREARPPHLAQGTSGEDLQSFIQTSPPDFQPFLQASPPDLQPFLQTSPSDLHVQKREAVGEERLVLAGVVSMTAECPAPNAAGIGEAPLVFTRVQDQVDLIWGIVELQT</sequence>
<dbReference type="InterPro" id="IPR043504">
    <property type="entry name" value="Peptidase_S1_PA_chymotrypsin"/>
</dbReference>
<accession>A0A7R8XIJ6</accession>
<comment type="similarity">
    <text evidence="2">Belongs to the peptidase S1 family. CLIP subfamily.</text>
</comment>
<evidence type="ECO:0000256" key="3">
    <source>
        <dbReference type="SAM" id="SignalP"/>
    </source>
</evidence>
<dbReference type="Pfam" id="PF00089">
    <property type="entry name" value="Trypsin"/>
    <property type="match status" value="2"/>
</dbReference>
<reference evidence="5" key="1">
    <citation type="submission" date="2020-11" db="EMBL/GenBank/DDBJ databases">
        <authorList>
            <person name="Tran Van P."/>
        </authorList>
    </citation>
    <scope>NUCLEOTIDE SEQUENCE</scope>
</reference>
<dbReference type="GO" id="GO:0004252">
    <property type="term" value="F:serine-type endopeptidase activity"/>
    <property type="evidence" value="ECO:0007669"/>
    <property type="project" value="InterPro"/>
</dbReference>
<proteinExistence type="inferred from homology"/>
<dbReference type="InterPro" id="IPR001254">
    <property type="entry name" value="Trypsin_dom"/>
</dbReference>
<dbReference type="EMBL" id="CAJPEV010001695">
    <property type="protein sequence ID" value="CAG0893912.1"/>
    <property type="molecule type" value="Genomic_DNA"/>
</dbReference>
<evidence type="ECO:0000259" key="4">
    <source>
        <dbReference type="PROSITE" id="PS50240"/>
    </source>
</evidence>
<gene>
    <name evidence="5" type="ORF">DSTB1V02_LOCUS7900</name>
</gene>
<dbReference type="GO" id="GO:0006508">
    <property type="term" value="P:proteolysis"/>
    <property type="evidence" value="ECO:0007669"/>
    <property type="project" value="InterPro"/>
</dbReference>
<protein>
    <recommendedName>
        <fullName evidence="4">Peptidase S1 domain-containing protein</fullName>
    </recommendedName>
</protein>
<dbReference type="InterPro" id="IPR009003">
    <property type="entry name" value="Peptidase_S1_PA"/>
</dbReference>
<dbReference type="Proteomes" id="UP000677054">
    <property type="component" value="Unassembled WGS sequence"/>
</dbReference>
<organism evidence="5">
    <name type="scientific">Darwinula stevensoni</name>
    <dbReference type="NCBI Taxonomy" id="69355"/>
    <lineage>
        <taxon>Eukaryota</taxon>
        <taxon>Metazoa</taxon>
        <taxon>Ecdysozoa</taxon>
        <taxon>Arthropoda</taxon>
        <taxon>Crustacea</taxon>
        <taxon>Oligostraca</taxon>
        <taxon>Ostracoda</taxon>
        <taxon>Podocopa</taxon>
        <taxon>Podocopida</taxon>
        <taxon>Darwinulocopina</taxon>
        <taxon>Darwinuloidea</taxon>
        <taxon>Darwinulidae</taxon>
        <taxon>Darwinula</taxon>
    </lineage>
</organism>
<dbReference type="AlphaFoldDB" id="A0A7R8XIJ6"/>
<feature type="chain" id="PRO_5036209211" description="Peptidase S1 domain-containing protein" evidence="3">
    <location>
        <begin position="26"/>
        <end position="501"/>
    </location>
</feature>